<comment type="caution">
    <text evidence="2">The sequence shown here is derived from an EMBL/GenBank/DDBJ whole genome shotgun (WGS) entry which is preliminary data.</text>
</comment>
<feature type="transmembrane region" description="Helical" evidence="1">
    <location>
        <begin position="31"/>
        <end position="52"/>
    </location>
</feature>
<protein>
    <submittedName>
        <fullName evidence="2">Uncharacterized protein</fullName>
    </submittedName>
</protein>
<name>A0A7X9P3I7_9BACT</name>
<feature type="transmembrane region" description="Helical" evidence="1">
    <location>
        <begin position="126"/>
        <end position="142"/>
    </location>
</feature>
<dbReference type="Proteomes" id="UP000576082">
    <property type="component" value="Unassembled WGS sequence"/>
</dbReference>
<keyword evidence="1" id="KW-0472">Membrane</keyword>
<feature type="transmembrane region" description="Helical" evidence="1">
    <location>
        <begin position="6"/>
        <end position="24"/>
    </location>
</feature>
<evidence type="ECO:0000256" key="1">
    <source>
        <dbReference type="SAM" id="Phobius"/>
    </source>
</evidence>
<keyword evidence="1" id="KW-1133">Transmembrane helix</keyword>
<dbReference type="EMBL" id="JABANE010000017">
    <property type="protein sequence ID" value="NME67994.1"/>
    <property type="molecule type" value="Genomic_DNA"/>
</dbReference>
<keyword evidence="1" id="KW-0812">Transmembrane</keyword>
<sequence length="149" mass="17135">MKSYLGTTVGVISSLMGIVVFLEIGRDITYFIPLISVSFSIFFAFFIELLNLRPIQETLLQIVILGTLFTAISILQYKLRKKWWALLCFVLQFFIVHSLFFCFMLFGSGNNGDGQVIFHIYKTFPYSSQIILFMGIIIDFFQNRKGAVI</sequence>
<evidence type="ECO:0000313" key="2">
    <source>
        <dbReference type="EMBL" id="NME67994.1"/>
    </source>
</evidence>
<gene>
    <name evidence="2" type="ORF">HHU12_08490</name>
</gene>
<reference evidence="2 3" key="1">
    <citation type="submission" date="2020-04" db="EMBL/GenBank/DDBJ databases">
        <title>Flammeovirga sp. SR4, a novel species isolated from seawater.</title>
        <authorList>
            <person name="Wang X."/>
        </authorList>
    </citation>
    <scope>NUCLEOTIDE SEQUENCE [LARGE SCALE GENOMIC DNA]</scope>
    <source>
        <strain evidence="2 3">ATCC 23126</strain>
    </source>
</reference>
<dbReference type="AlphaFoldDB" id="A0A7X9P3I7"/>
<feature type="transmembrane region" description="Helical" evidence="1">
    <location>
        <begin position="58"/>
        <end position="77"/>
    </location>
</feature>
<keyword evidence="3" id="KW-1185">Reference proteome</keyword>
<proteinExistence type="predicted"/>
<accession>A0A7X9P3I7</accession>
<evidence type="ECO:0000313" key="3">
    <source>
        <dbReference type="Proteomes" id="UP000576082"/>
    </source>
</evidence>
<dbReference type="RefSeq" id="WP_169656308.1">
    <property type="nucleotide sequence ID" value="NZ_JABANE010000017.1"/>
</dbReference>
<organism evidence="2 3">
    <name type="scientific">Flammeovirga aprica JL-4</name>
    <dbReference type="NCBI Taxonomy" id="694437"/>
    <lineage>
        <taxon>Bacteria</taxon>
        <taxon>Pseudomonadati</taxon>
        <taxon>Bacteroidota</taxon>
        <taxon>Cytophagia</taxon>
        <taxon>Cytophagales</taxon>
        <taxon>Flammeovirgaceae</taxon>
        <taxon>Flammeovirga</taxon>
    </lineage>
</organism>
<feature type="transmembrane region" description="Helical" evidence="1">
    <location>
        <begin position="84"/>
        <end position="106"/>
    </location>
</feature>